<keyword evidence="2" id="KW-1185">Reference proteome</keyword>
<protein>
    <submittedName>
        <fullName evidence="1">SHOCT domain-containing protein</fullName>
    </submittedName>
</protein>
<sequence>MTDEEVLAEVELTHVGNVISRMLALYPTLPRVDIENCVRTIHQRFNGCRVRDFVPLLVEKSAKIYLAAKTQPNVVIPAGTTQQMQAQRVNVREVTGQSSADQIAAAKGLLDAGAINEDEFLALKANLWRNY</sequence>
<evidence type="ECO:0000313" key="1">
    <source>
        <dbReference type="EMBL" id="MDV6270953.1"/>
    </source>
</evidence>
<accession>A0ABU4C405</accession>
<reference evidence="1 2" key="1">
    <citation type="submission" date="2023-10" db="EMBL/GenBank/DDBJ databases">
        <title>Development of a sustainable strategy for remediation of hydrocarbon-contaminated territories based on the waste exchange concept.</title>
        <authorList>
            <person name="Krivoruchko A."/>
        </authorList>
    </citation>
    <scope>NUCLEOTIDE SEQUENCE [LARGE SCALE GENOMIC DNA]</scope>
    <source>
        <strain evidence="1 2">IEGM 1203</strain>
    </source>
</reference>
<dbReference type="EMBL" id="JAWLKB010000027">
    <property type="protein sequence ID" value="MDV6270953.1"/>
    <property type="molecule type" value="Genomic_DNA"/>
</dbReference>
<comment type="caution">
    <text evidence="1">The sequence shown here is derived from an EMBL/GenBank/DDBJ whole genome shotgun (WGS) entry which is preliminary data.</text>
</comment>
<proteinExistence type="predicted"/>
<organism evidence="1 2">
    <name type="scientific">Rhodococcus globerulus</name>
    <dbReference type="NCBI Taxonomy" id="33008"/>
    <lineage>
        <taxon>Bacteria</taxon>
        <taxon>Bacillati</taxon>
        <taxon>Actinomycetota</taxon>
        <taxon>Actinomycetes</taxon>
        <taxon>Mycobacteriales</taxon>
        <taxon>Nocardiaceae</taxon>
        <taxon>Rhodococcus</taxon>
    </lineage>
</organism>
<dbReference type="RefSeq" id="WP_317545392.1">
    <property type="nucleotide sequence ID" value="NZ_JAWLKB010000027.1"/>
</dbReference>
<gene>
    <name evidence="1" type="ORF">R3Q16_30450</name>
</gene>
<name>A0ABU4C405_RHOGO</name>
<dbReference type="Proteomes" id="UP001185927">
    <property type="component" value="Unassembled WGS sequence"/>
</dbReference>
<dbReference type="NCBIfam" id="NF046112">
    <property type="entry name" value="MSMEG_6209_Nter"/>
    <property type="match status" value="1"/>
</dbReference>
<evidence type="ECO:0000313" key="2">
    <source>
        <dbReference type="Proteomes" id="UP001185927"/>
    </source>
</evidence>